<dbReference type="Pfam" id="PF00505">
    <property type="entry name" value="HMG_box"/>
    <property type="match status" value="1"/>
</dbReference>
<feature type="domain" description="HMG box" evidence="3">
    <location>
        <begin position="10"/>
        <end position="75"/>
    </location>
</feature>
<keyword evidence="1" id="KW-0238">DNA-binding</keyword>
<dbReference type="InterPro" id="IPR009071">
    <property type="entry name" value="HMG_box_dom"/>
</dbReference>
<organism evidence="4 5">
    <name type="scientific">Bailinhaonella thermotolerans</name>
    <dbReference type="NCBI Taxonomy" id="1070861"/>
    <lineage>
        <taxon>Bacteria</taxon>
        <taxon>Bacillati</taxon>
        <taxon>Actinomycetota</taxon>
        <taxon>Actinomycetes</taxon>
        <taxon>Streptosporangiales</taxon>
        <taxon>Streptosporangiaceae</taxon>
        <taxon>Bailinhaonella</taxon>
    </lineage>
</organism>
<dbReference type="FunFam" id="1.10.30.10:FF:000016">
    <property type="entry name" value="FACT complex subunit SSRP1"/>
    <property type="match status" value="1"/>
</dbReference>
<accession>A0A3A4ANR4</accession>
<evidence type="ECO:0000259" key="3">
    <source>
        <dbReference type="PROSITE" id="PS50118"/>
    </source>
</evidence>
<dbReference type="PANTHER" id="PTHR48112">
    <property type="entry name" value="HIGH MOBILITY GROUP PROTEIN DSP1"/>
    <property type="match status" value="1"/>
</dbReference>
<dbReference type="AlphaFoldDB" id="A0A3A4ANR4"/>
<dbReference type="CDD" id="cd01390">
    <property type="entry name" value="HMG-box_NHP6-like"/>
    <property type="match status" value="1"/>
</dbReference>
<evidence type="ECO:0000313" key="5">
    <source>
        <dbReference type="Proteomes" id="UP000265768"/>
    </source>
</evidence>
<dbReference type="Gene3D" id="1.10.30.10">
    <property type="entry name" value="High mobility group box domain"/>
    <property type="match status" value="1"/>
</dbReference>
<keyword evidence="5" id="KW-1185">Reference proteome</keyword>
<comment type="caution">
    <text evidence="4">The sequence shown here is derived from an EMBL/GenBank/DDBJ whole genome shotgun (WGS) entry which is preliminary data.</text>
</comment>
<dbReference type="EMBL" id="QZEY01000010">
    <property type="protein sequence ID" value="RJL30105.1"/>
    <property type="molecule type" value="Genomic_DNA"/>
</dbReference>
<reference evidence="4 5" key="1">
    <citation type="submission" date="2018-09" db="EMBL/GenBank/DDBJ databases">
        <title>YIM 75507 draft genome.</title>
        <authorList>
            <person name="Tang S."/>
            <person name="Feng Y."/>
        </authorList>
    </citation>
    <scope>NUCLEOTIDE SEQUENCE [LARGE SCALE GENOMIC DNA]</scope>
    <source>
        <strain evidence="4 5">YIM 75507</strain>
    </source>
</reference>
<sequence length="75" mass="8833">MAKGKDPEAPKRPRSAYMYFSQDKRDEVVKENPDVGFGQIGKILGERWRSLGPEEKRPYEEKADADRRRYDEEKT</sequence>
<feature type="region of interest" description="Disordered" evidence="2">
    <location>
        <begin position="48"/>
        <end position="75"/>
    </location>
</feature>
<dbReference type="PROSITE" id="PS50118">
    <property type="entry name" value="HMG_BOX_2"/>
    <property type="match status" value="1"/>
</dbReference>
<evidence type="ECO:0000256" key="1">
    <source>
        <dbReference type="ARBA" id="ARBA00023125"/>
    </source>
</evidence>
<dbReference type="InterPro" id="IPR036910">
    <property type="entry name" value="HMG_box_dom_sf"/>
</dbReference>
<dbReference type="InterPro" id="IPR050342">
    <property type="entry name" value="HMGB"/>
</dbReference>
<dbReference type="RefSeq" id="WP_119928885.1">
    <property type="nucleotide sequence ID" value="NZ_QZEY01000010.1"/>
</dbReference>
<name>A0A3A4ANR4_9ACTN</name>
<dbReference type="PRINTS" id="PR00886">
    <property type="entry name" value="HIGHMOBLTY12"/>
</dbReference>
<proteinExistence type="predicted"/>
<dbReference type="SMART" id="SM00398">
    <property type="entry name" value="HMG"/>
    <property type="match status" value="1"/>
</dbReference>
<dbReference type="PANTHER" id="PTHR48112:SF22">
    <property type="entry name" value="MITOCHONDRIAL TRANSCRIPTION FACTOR A, ISOFORM B"/>
    <property type="match status" value="1"/>
</dbReference>
<gene>
    <name evidence="4" type="ORF">D5H75_24605</name>
</gene>
<evidence type="ECO:0000256" key="2">
    <source>
        <dbReference type="SAM" id="MobiDB-lite"/>
    </source>
</evidence>
<dbReference type="SUPFAM" id="SSF47095">
    <property type="entry name" value="HMG-box"/>
    <property type="match status" value="1"/>
</dbReference>
<dbReference type="GO" id="GO:0003677">
    <property type="term" value="F:DNA binding"/>
    <property type="evidence" value="ECO:0007669"/>
    <property type="project" value="UniProtKB-KW"/>
</dbReference>
<evidence type="ECO:0000313" key="4">
    <source>
        <dbReference type="EMBL" id="RJL30105.1"/>
    </source>
</evidence>
<dbReference type="Proteomes" id="UP000265768">
    <property type="component" value="Unassembled WGS sequence"/>
</dbReference>
<protein>
    <recommendedName>
        <fullName evidence="3">HMG box domain-containing protein</fullName>
    </recommendedName>
</protein>